<dbReference type="GO" id="GO:0003700">
    <property type="term" value="F:DNA-binding transcription factor activity"/>
    <property type="evidence" value="ECO:0007669"/>
    <property type="project" value="TreeGrafter"/>
</dbReference>
<dbReference type="PANTHER" id="PTHR33221">
    <property type="entry name" value="WINGED HELIX-TURN-HELIX TRANSCRIPTIONAL REGULATOR, RRF2 FAMILY"/>
    <property type="match status" value="1"/>
</dbReference>
<dbReference type="PROSITE" id="PS51197">
    <property type="entry name" value="HTH_RRF2_2"/>
    <property type="match status" value="1"/>
</dbReference>
<proteinExistence type="predicted"/>
<name>A0A5C5Y3Q0_9PLAN</name>
<accession>A0A5C5Y3Q0</accession>
<dbReference type="GO" id="GO:0005829">
    <property type="term" value="C:cytosol"/>
    <property type="evidence" value="ECO:0007669"/>
    <property type="project" value="TreeGrafter"/>
</dbReference>
<keyword evidence="2" id="KW-1185">Reference proteome</keyword>
<dbReference type="PANTHER" id="PTHR33221:SF16">
    <property type="entry name" value="HTH-TYPE TRANSCRIPTIONAL REGULATOR SLR0846-RELATED"/>
    <property type="match status" value="1"/>
</dbReference>
<protein>
    <submittedName>
        <fullName evidence="1">HTH-type transcriptional regulator CymR</fullName>
    </submittedName>
</protein>
<dbReference type="InterPro" id="IPR036390">
    <property type="entry name" value="WH_DNA-bd_sf"/>
</dbReference>
<dbReference type="NCBIfam" id="TIGR00738">
    <property type="entry name" value="rrf2_super"/>
    <property type="match status" value="1"/>
</dbReference>
<evidence type="ECO:0000313" key="1">
    <source>
        <dbReference type="EMBL" id="TWT70396.1"/>
    </source>
</evidence>
<dbReference type="Pfam" id="PF02082">
    <property type="entry name" value="Rrf2"/>
    <property type="match status" value="1"/>
</dbReference>
<comment type="caution">
    <text evidence="1">The sequence shown here is derived from an EMBL/GenBank/DDBJ whole genome shotgun (WGS) entry which is preliminary data.</text>
</comment>
<dbReference type="OrthoDB" id="9808360at2"/>
<gene>
    <name evidence="1" type="primary">cymR_1</name>
    <name evidence="1" type="ORF">Pan14r_27020</name>
</gene>
<organism evidence="1 2">
    <name type="scientific">Crateriforma conspicua</name>
    <dbReference type="NCBI Taxonomy" id="2527996"/>
    <lineage>
        <taxon>Bacteria</taxon>
        <taxon>Pseudomonadati</taxon>
        <taxon>Planctomycetota</taxon>
        <taxon>Planctomycetia</taxon>
        <taxon>Planctomycetales</taxon>
        <taxon>Planctomycetaceae</taxon>
        <taxon>Crateriforma</taxon>
    </lineage>
</organism>
<dbReference type="Gene3D" id="1.10.10.10">
    <property type="entry name" value="Winged helix-like DNA-binding domain superfamily/Winged helix DNA-binding domain"/>
    <property type="match status" value="1"/>
</dbReference>
<dbReference type="RefSeq" id="WP_146439310.1">
    <property type="nucleotide sequence ID" value="NZ_SJPL01000001.1"/>
</dbReference>
<reference evidence="1 2" key="1">
    <citation type="submission" date="2019-02" db="EMBL/GenBank/DDBJ databases">
        <title>Deep-cultivation of Planctomycetes and their phenomic and genomic characterization uncovers novel biology.</title>
        <authorList>
            <person name="Wiegand S."/>
            <person name="Jogler M."/>
            <person name="Boedeker C."/>
            <person name="Pinto D."/>
            <person name="Vollmers J."/>
            <person name="Rivas-Marin E."/>
            <person name="Kohn T."/>
            <person name="Peeters S.H."/>
            <person name="Heuer A."/>
            <person name="Rast P."/>
            <person name="Oberbeckmann S."/>
            <person name="Bunk B."/>
            <person name="Jeske O."/>
            <person name="Meyerdierks A."/>
            <person name="Storesund J.E."/>
            <person name="Kallscheuer N."/>
            <person name="Luecker S."/>
            <person name="Lage O.M."/>
            <person name="Pohl T."/>
            <person name="Merkel B.J."/>
            <person name="Hornburger P."/>
            <person name="Mueller R.-W."/>
            <person name="Bruemmer F."/>
            <person name="Labrenz M."/>
            <person name="Spormann A.M."/>
            <person name="Op Den Camp H."/>
            <person name="Overmann J."/>
            <person name="Amann R."/>
            <person name="Jetten M.S.M."/>
            <person name="Mascher T."/>
            <person name="Medema M.H."/>
            <person name="Devos D.P."/>
            <person name="Kaster A.-K."/>
            <person name="Ovreas L."/>
            <person name="Rohde M."/>
            <person name="Galperin M.Y."/>
            <person name="Jogler C."/>
        </authorList>
    </citation>
    <scope>NUCLEOTIDE SEQUENCE [LARGE SCALE GENOMIC DNA]</scope>
    <source>
        <strain evidence="1 2">Pan14r</strain>
    </source>
</reference>
<dbReference type="SUPFAM" id="SSF46785">
    <property type="entry name" value="Winged helix' DNA-binding domain"/>
    <property type="match status" value="1"/>
</dbReference>
<dbReference type="Proteomes" id="UP000317238">
    <property type="component" value="Unassembled WGS sequence"/>
</dbReference>
<dbReference type="InterPro" id="IPR000944">
    <property type="entry name" value="Tscrpt_reg_Rrf2"/>
</dbReference>
<sequence length="141" mass="15334">MVISARVHYSCLALVELASRMDDPSPVAASDISQRHAIPGPFLNQILRTLRAAGWVQSIRGSHGGYRLAVDPASITLLDIADEVGCQETQDHGESQTGVAAETLQDIWAEATQSARDVLAKITLSELARRCRQDDGVMFYI</sequence>
<evidence type="ECO:0000313" key="2">
    <source>
        <dbReference type="Proteomes" id="UP000317238"/>
    </source>
</evidence>
<dbReference type="AlphaFoldDB" id="A0A5C5Y3Q0"/>
<dbReference type="InterPro" id="IPR036388">
    <property type="entry name" value="WH-like_DNA-bd_sf"/>
</dbReference>
<dbReference type="EMBL" id="SJPL01000001">
    <property type="protein sequence ID" value="TWT70396.1"/>
    <property type="molecule type" value="Genomic_DNA"/>
</dbReference>